<sequence>MRRELGTLSIHSRYNTAFVIKSRARPAQCRGCAVTPYCGRAPSGLHFKVEPPLSSVFDAAVYAEGSHFTHITAAGSRSRFVAKEGRLKYGPVDMDLFIGRRK</sequence>
<keyword evidence="2" id="KW-1185">Reference proteome</keyword>
<reference evidence="1 2" key="1">
    <citation type="journal article" date="2019" name="Commun. Biol.">
        <title>The bagworm genome reveals a unique fibroin gene that provides high tensile strength.</title>
        <authorList>
            <person name="Kono N."/>
            <person name="Nakamura H."/>
            <person name="Ohtoshi R."/>
            <person name="Tomita M."/>
            <person name="Numata K."/>
            <person name="Arakawa K."/>
        </authorList>
    </citation>
    <scope>NUCLEOTIDE SEQUENCE [LARGE SCALE GENOMIC DNA]</scope>
</reference>
<dbReference type="EMBL" id="BGZK01000753">
    <property type="protein sequence ID" value="GBP59129.1"/>
    <property type="molecule type" value="Genomic_DNA"/>
</dbReference>
<protein>
    <submittedName>
        <fullName evidence="1">Uncharacterized protein</fullName>
    </submittedName>
</protein>
<dbReference type="AlphaFoldDB" id="A0A4C1X9U3"/>
<comment type="caution">
    <text evidence="1">The sequence shown here is derived from an EMBL/GenBank/DDBJ whole genome shotgun (WGS) entry which is preliminary data.</text>
</comment>
<gene>
    <name evidence="1" type="ORF">EVAR_44369_1</name>
</gene>
<dbReference type="Proteomes" id="UP000299102">
    <property type="component" value="Unassembled WGS sequence"/>
</dbReference>
<organism evidence="1 2">
    <name type="scientific">Eumeta variegata</name>
    <name type="common">Bagworm moth</name>
    <name type="synonym">Eumeta japonica</name>
    <dbReference type="NCBI Taxonomy" id="151549"/>
    <lineage>
        <taxon>Eukaryota</taxon>
        <taxon>Metazoa</taxon>
        <taxon>Ecdysozoa</taxon>
        <taxon>Arthropoda</taxon>
        <taxon>Hexapoda</taxon>
        <taxon>Insecta</taxon>
        <taxon>Pterygota</taxon>
        <taxon>Neoptera</taxon>
        <taxon>Endopterygota</taxon>
        <taxon>Lepidoptera</taxon>
        <taxon>Glossata</taxon>
        <taxon>Ditrysia</taxon>
        <taxon>Tineoidea</taxon>
        <taxon>Psychidae</taxon>
        <taxon>Oiketicinae</taxon>
        <taxon>Eumeta</taxon>
    </lineage>
</organism>
<accession>A0A4C1X9U3</accession>
<evidence type="ECO:0000313" key="1">
    <source>
        <dbReference type="EMBL" id="GBP59129.1"/>
    </source>
</evidence>
<name>A0A4C1X9U3_EUMVA</name>
<proteinExistence type="predicted"/>
<evidence type="ECO:0000313" key="2">
    <source>
        <dbReference type="Proteomes" id="UP000299102"/>
    </source>
</evidence>